<name>A0AAD4EW67_9PEZI</name>
<dbReference type="Pfam" id="PF01016">
    <property type="entry name" value="Ribosomal_L27"/>
    <property type="match status" value="1"/>
</dbReference>
<keyword evidence="9" id="KW-1185">Reference proteome</keyword>
<evidence type="ECO:0000256" key="6">
    <source>
        <dbReference type="ARBA" id="ARBA00035267"/>
    </source>
</evidence>
<evidence type="ECO:0000256" key="3">
    <source>
        <dbReference type="ARBA" id="ARBA00022980"/>
    </source>
</evidence>
<keyword evidence="4" id="KW-0496">Mitochondrion</keyword>
<accession>A0AAD4EW67</accession>
<evidence type="ECO:0000256" key="4">
    <source>
        <dbReference type="ARBA" id="ARBA00023128"/>
    </source>
</evidence>
<evidence type="ECO:0000313" key="9">
    <source>
        <dbReference type="Proteomes" id="UP001197093"/>
    </source>
</evidence>
<dbReference type="EMBL" id="JAHCVI010000002">
    <property type="protein sequence ID" value="KAG7288444.1"/>
    <property type="molecule type" value="Genomic_DNA"/>
</dbReference>
<dbReference type="GO" id="GO:0006412">
    <property type="term" value="P:translation"/>
    <property type="evidence" value="ECO:0007669"/>
    <property type="project" value="InterPro"/>
</dbReference>
<evidence type="ECO:0000256" key="5">
    <source>
        <dbReference type="ARBA" id="ARBA00023274"/>
    </source>
</evidence>
<protein>
    <recommendedName>
        <fullName evidence="6">Large ribosomal subunit protein bL27m</fullName>
    </recommendedName>
</protein>
<evidence type="ECO:0000256" key="7">
    <source>
        <dbReference type="SAM" id="Coils"/>
    </source>
</evidence>
<sequence length="378" mass="42565">MHLARLQGPLQRAAACSSRPFGAVLRATTTTTTLENRFAQLRIASPAAANAAVEGRRYASVKSQGAYRLKSKKTIAKKMGAKKTGDQYVIPGNILYKQRGTIWHPGENTIMGRDHTIHAAVAGYVKYYRDPQRHPKRQYIGVVFNREDKLPYPVSAPRRRKLNLVAVPRKTEAPVQETTAPSGIPLSVTRHEKVAEKAEKPKEVVAEQAAAKSEERIPLEDGNSIVSSLIKEKLRSRQISQARREARNLEKEEELEARKGTRVFHLQKDYSYRESNWEIGRLVGDAGVIPGSEKTESRKAKFRLRRRKRTVYFRGLKNRKLAKAGRRDEYRTRVREKRERRLVQRREAAAAVKASMGKIAAAAKAEADKGKGKGKVKA</sequence>
<keyword evidence="5" id="KW-0687">Ribonucleoprotein</keyword>
<dbReference type="InterPro" id="IPR001684">
    <property type="entry name" value="Ribosomal_bL27"/>
</dbReference>
<dbReference type="GO" id="GO:0003735">
    <property type="term" value="F:structural constituent of ribosome"/>
    <property type="evidence" value="ECO:0007669"/>
    <property type="project" value="InterPro"/>
</dbReference>
<keyword evidence="3" id="KW-0689">Ribosomal protein</keyword>
<dbReference type="AlphaFoldDB" id="A0AAD4EW67"/>
<proteinExistence type="inferred from homology"/>
<comment type="caution">
    <text evidence="8">The sequence shown here is derived from an EMBL/GenBank/DDBJ whole genome shotgun (WGS) entry which is preliminary data.</text>
</comment>
<dbReference type="PRINTS" id="PR00063">
    <property type="entry name" value="RIBOSOMALL27"/>
</dbReference>
<evidence type="ECO:0000256" key="1">
    <source>
        <dbReference type="ARBA" id="ARBA00004173"/>
    </source>
</evidence>
<comment type="similarity">
    <text evidence="2">Belongs to the bacterial ribosomal protein bL27 family.</text>
</comment>
<dbReference type="PANTHER" id="PTHR15893:SF0">
    <property type="entry name" value="LARGE RIBOSOMAL SUBUNIT PROTEIN BL27M"/>
    <property type="match status" value="1"/>
</dbReference>
<dbReference type="Proteomes" id="UP001197093">
    <property type="component" value="Unassembled WGS sequence"/>
</dbReference>
<gene>
    <name evidence="8" type="ORF">NEMBOFW57_004795</name>
</gene>
<dbReference type="FunFam" id="2.40.50.100:FF:000042">
    <property type="entry name" value="50S ribosomal protein L27"/>
    <property type="match status" value="1"/>
</dbReference>
<evidence type="ECO:0000313" key="8">
    <source>
        <dbReference type="EMBL" id="KAG7288444.1"/>
    </source>
</evidence>
<dbReference type="Gene3D" id="2.40.50.100">
    <property type="match status" value="1"/>
</dbReference>
<comment type="subcellular location">
    <subcellularLocation>
        <location evidence="1">Mitochondrion</location>
    </subcellularLocation>
</comment>
<keyword evidence="7" id="KW-0175">Coiled coil</keyword>
<dbReference type="SUPFAM" id="SSF110324">
    <property type="entry name" value="Ribosomal L27 protein-like"/>
    <property type="match status" value="1"/>
</dbReference>
<organism evidence="8 9">
    <name type="scientific">Staphylotrichum longicolle</name>
    <dbReference type="NCBI Taxonomy" id="669026"/>
    <lineage>
        <taxon>Eukaryota</taxon>
        <taxon>Fungi</taxon>
        <taxon>Dikarya</taxon>
        <taxon>Ascomycota</taxon>
        <taxon>Pezizomycotina</taxon>
        <taxon>Sordariomycetes</taxon>
        <taxon>Sordariomycetidae</taxon>
        <taxon>Sordariales</taxon>
        <taxon>Chaetomiaceae</taxon>
        <taxon>Staphylotrichum</taxon>
    </lineage>
</organism>
<evidence type="ECO:0000256" key="2">
    <source>
        <dbReference type="ARBA" id="ARBA00010797"/>
    </source>
</evidence>
<reference evidence="8" key="1">
    <citation type="submission" date="2023-02" db="EMBL/GenBank/DDBJ databases">
        <authorList>
            <person name="Palmer J.M."/>
        </authorList>
    </citation>
    <scope>NUCLEOTIDE SEQUENCE</scope>
    <source>
        <strain evidence="8">FW57</strain>
    </source>
</reference>
<feature type="coiled-coil region" evidence="7">
    <location>
        <begin position="232"/>
        <end position="259"/>
    </location>
</feature>
<dbReference type="PANTHER" id="PTHR15893">
    <property type="entry name" value="RIBOSOMAL PROTEIN L27"/>
    <property type="match status" value="1"/>
</dbReference>
<dbReference type="GO" id="GO:0005762">
    <property type="term" value="C:mitochondrial large ribosomal subunit"/>
    <property type="evidence" value="ECO:0007669"/>
    <property type="project" value="TreeGrafter"/>
</dbReference>